<gene>
    <name evidence="1" type="ORF">NDU88_001333</name>
</gene>
<evidence type="ECO:0000313" key="1">
    <source>
        <dbReference type="EMBL" id="KAJ1176049.1"/>
    </source>
</evidence>
<protein>
    <submittedName>
        <fullName evidence="1">Uncharacterized protein</fullName>
    </submittedName>
</protein>
<dbReference type="Proteomes" id="UP001066276">
    <property type="component" value="Chromosome 3_2"/>
</dbReference>
<proteinExistence type="predicted"/>
<keyword evidence="2" id="KW-1185">Reference proteome</keyword>
<dbReference type="EMBL" id="JANPWB010000006">
    <property type="protein sequence ID" value="KAJ1176049.1"/>
    <property type="molecule type" value="Genomic_DNA"/>
</dbReference>
<comment type="caution">
    <text evidence="1">The sequence shown here is derived from an EMBL/GenBank/DDBJ whole genome shotgun (WGS) entry which is preliminary data.</text>
</comment>
<reference evidence="1" key="1">
    <citation type="journal article" date="2022" name="bioRxiv">
        <title>Sequencing and chromosome-scale assembly of the giantPleurodeles waltlgenome.</title>
        <authorList>
            <person name="Brown T."/>
            <person name="Elewa A."/>
            <person name="Iarovenko S."/>
            <person name="Subramanian E."/>
            <person name="Araus A.J."/>
            <person name="Petzold A."/>
            <person name="Susuki M."/>
            <person name="Suzuki K.-i.T."/>
            <person name="Hayashi T."/>
            <person name="Toyoda A."/>
            <person name="Oliveira C."/>
            <person name="Osipova E."/>
            <person name="Leigh N.D."/>
            <person name="Simon A."/>
            <person name="Yun M.H."/>
        </authorList>
    </citation>
    <scope>NUCLEOTIDE SEQUENCE</scope>
    <source>
        <strain evidence="1">20211129_DDA</strain>
        <tissue evidence="1">Liver</tissue>
    </source>
</reference>
<organism evidence="1 2">
    <name type="scientific">Pleurodeles waltl</name>
    <name type="common">Iberian ribbed newt</name>
    <dbReference type="NCBI Taxonomy" id="8319"/>
    <lineage>
        <taxon>Eukaryota</taxon>
        <taxon>Metazoa</taxon>
        <taxon>Chordata</taxon>
        <taxon>Craniata</taxon>
        <taxon>Vertebrata</taxon>
        <taxon>Euteleostomi</taxon>
        <taxon>Amphibia</taxon>
        <taxon>Batrachia</taxon>
        <taxon>Caudata</taxon>
        <taxon>Salamandroidea</taxon>
        <taxon>Salamandridae</taxon>
        <taxon>Pleurodelinae</taxon>
        <taxon>Pleurodeles</taxon>
    </lineage>
</organism>
<evidence type="ECO:0000313" key="2">
    <source>
        <dbReference type="Proteomes" id="UP001066276"/>
    </source>
</evidence>
<sequence>MNRTPIVMLLRQDGTVANTQRLINNTLWDHLKDLYGGVAADATIVAGCLGGVDLPVLPLLLQDELEADITLEETWGAIVPQLPTHLATFGEVAGLCIYRRKLLLFRLGVLERAREADLAPLGLCWETISFRYLGIMVGHTMEDQ</sequence>
<dbReference type="AlphaFoldDB" id="A0AAV7TJD8"/>
<name>A0AAV7TJD8_PLEWA</name>
<accession>A0AAV7TJD8</accession>